<keyword evidence="2" id="KW-1003">Cell membrane</keyword>
<dbReference type="PANTHER" id="PTHR30509">
    <property type="entry name" value="P-HYDROXYBENZOIC ACID EFFLUX PUMP SUBUNIT-RELATED"/>
    <property type="match status" value="1"/>
</dbReference>
<feature type="transmembrane region" description="Helical" evidence="6">
    <location>
        <begin position="156"/>
        <end position="177"/>
    </location>
</feature>
<dbReference type="GO" id="GO:0005886">
    <property type="term" value="C:plasma membrane"/>
    <property type="evidence" value="ECO:0007669"/>
    <property type="project" value="UniProtKB-SubCell"/>
</dbReference>
<dbReference type="InterPro" id="IPR049453">
    <property type="entry name" value="Memb_transporter_dom"/>
</dbReference>
<comment type="caution">
    <text evidence="8">The sequence shown here is derived from an EMBL/GenBank/DDBJ whole genome shotgun (WGS) entry which is preliminary data.</text>
</comment>
<keyword evidence="4 6" id="KW-1133">Transmembrane helix</keyword>
<evidence type="ECO:0000256" key="1">
    <source>
        <dbReference type="ARBA" id="ARBA00004651"/>
    </source>
</evidence>
<evidence type="ECO:0000313" key="8">
    <source>
        <dbReference type="EMBL" id="GMN24267.1"/>
    </source>
</evidence>
<feature type="transmembrane region" description="Helical" evidence="6">
    <location>
        <begin position="21"/>
        <end position="41"/>
    </location>
</feature>
<evidence type="ECO:0000256" key="6">
    <source>
        <dbReference type="SAM" id="Phobius"/>
    </source>
</evidence>
<feature type="transmembrane region" description="Helical" evidence="6">
    <location>
        <begin position="47"/>
        <end position="64"/>
    </location>
</feature>
<accession>A0AA88CPA8</accession>
<keyword evidence="3 6" id="KW-0812">Transmembrane</keyword>
<evidence type="ECO:0000256" key="4">
    <source>
        <dbReference type="ARBA" id="ARBA00022989"/>
    </source>
</evidence>
<comment type="subcellular location">
    <subcellularLocation>
        <location evidence="1">Cell membrane</location>
        <topology evidence="1">Multi-pass membrane protein</topology>
    </subcellularLocation>
</comment>
<evidence type="ECO:0000256" key="2">
    <source>
        <dbReference type="ARBA" id="ARBA00022475"/>
    </source>
</evidence>
<name>A0AA88CPA8_FICCA</name>
<proteinExistence type="predicted"/>
<feature type="transmembrane region" description="Helical" evidence="6">
    <location>
        <begin position="76"/>
        <end position="96"/>
    </location>
</feature>
<feature type="domain" description="Integral membrane bound transporter" evidence="7">
    <location>
        <begin position="423"/>
        <end position="551"/>
    </location>
</feature>
<sequence>MASIFNIHSDARTLAAWRACLIAAFRTTAACAIVACATLYGPASFRGLVGFPAFSYVTVILIIIDASLGDALRSCWLALYATAQSLGPAMLSLWLIDPSRLTRTFTSLAVALGAFVVALPESTHLVSKRIALGQIVIVYVMGFIKGEKNEAVMHTARVAVSTGVGVLACVLALLLPFPRLACEEVKHNSHLFAKNASERLKHFVEAFCAEDKNSALESISQAKTLTATGTKLLQNVKRFQESMLWERPPLKCLKPRYCTNPGDRMQELEVPLRGFEMALTNTPSIPVLPSTTFNGDQLKDGLQLMVERNHMINLITGIQNDSSISTVPELTEIDQQTTFLQTIQDNIPQTQKNLPSLFFLFCMKLILPTKTPTKIIDQDQEPNDSFNKKKFSFKEALTDLFPTLKVNNQRLMYAFKSSLSVGLAVFFGLTYSKPDGYWAGLPVAITLSAGRDATFRVANLKAQGTVLGTVYGVLGWFLFENSLPTRLVSLIPWFVFTSFLQRSKMYGQAGGISAVIGAILVLGRKGFGPPSQFAIARIAETFIGLSCSIMVDFLFQPTRASTLSKAHLSRSLEDLQNCVNALTFREEVSNLEANRKKLKTCVNELGKFVGEAELEPNFWYLPFPGDCYGKILKSLSKMVDLLDFSARALGFLDHDQEESCPLIQESAASLDGDLELFKELVGSSMKCAQEVTLIKSLAVLEKELEKSKTSYDIEIGKSRRLSLEENEIDKVVSYFVQHSREVVEKIFEGGDDHHDHDSDRDRDRDRDYDQELIKSQMVLCLSALGFCMSGFMRETREIEVAVKEIVQRENPSSRVNLYEISCMIHALKK</sequence>
<dbReference type="Gramene" id="FCD_00002331-RA">
    <property type="protein sequence ID" value="FCD_00002331-RA:cds"/>
    <property type="gene ID" value="FCD_00002331"/>
</dbReference>
<protein>
    <recommendedName>
        <fullName evidence="7">Integral membrane bound transporter domain-containing protein</fullName>
    </recommendedName>
</protein>
<evidence type="ECO:0000313" key="9">
    <source>
        <dbReference type="Proteomes" id="UP001187192"/>
    </source>
</evidence>
<gene>
    <name evidence="8" type="ORF">TIFTF001_000490</name>
</gene>
<dbReference type="Pfam" id="PF13515">
    <property type="entry name" value="FUSC_2"/>
    <property type="match status" value="1"/>
</dbReference>
<dbReference type="EMBL" id="BTGU01000001">
    <property type="protein sequence ID" value="GMN24267.1"/>
    <property type="molecule type" value="Genomic_DNA"/>
</dbReference>
<dbReference type="AlphaFoldDB" id="A0AA88CPA8"/>
<keyword evidence="9" id="KW-1185">Reference proteome</keyword>
<keyword evidence="5 6" id="KW-0472">Membrane</keyword>
<evidence type="ECO:0000259" key="7">
    <source>
        <dbReference type="Pfam" id="PF13515"/>
    </source>
</evidence>
<feature type="transmembrane region" description="Helical" evidence="6">
    <location>
        <begin position="102"/>
        <end position="119"/>
    </location>
</feature>
<dbReference type="PANTHER" id="PTHR30509:SF9">
    <property type="entry name" value="MULTIDRUG RESISTANCE PROTEIN MDTO"/>
    <property type="match status" value="1"/>
</dbReference>
<evidence type="ECO:0000256" key="5">
    <source>
        <dbReference type="ARBA" id="ARBA00023136"/>
    </source>
</evidence>
<organism evidence="8 9">
    <name type="scientific">Ficus carica</name>
    <name type="common">Common fig</name>
    <dbReference type="NCBI Taxonomy" id="3494"/>
    <lineage>
        <taxon>Eukaryota</taxon>
        <taxon>Viridiplantae</taxon>
        <taxon>Streptophyta</taxon>
        <taxon>Embryophyta</taxon>
        <taxon>Tracheophyta</taxon>
        <taxon>Spermatophyta</taxon>
        <taxon>Magnoliopsida</taxon>
        <taxon>eudicotyledons</taxon>
        <taxon>Gunneridae</taxon>
        <taxon>Pentapetalae</taxon>
        <taxon>rosids</taxon>
        <taxon>fabids</taxon>
        <taxon>Rosales</taxon>
        <taxon>Moraceae</taxon>
        <taxon>Ficeae</taxon>
        <taxon>Ficus</taxon>
    </lineage>
</organism>
<dbReference type="Proteomes" id="UP001187192">
    <property type="component" value="Unassembled WGS sequence"/>
</dbReference>
<reference evidence="8" key="1">
    <citation type="submission" date="2023-07" db="EMBL/GenBank/DDBJ databases">
        <title>draft genome sequence of fig (Ficus carica).</title>
        <authorList>
            <person name="Takahashi T."/>
            <person name="Nishimura K."/>
        </authorList>
    </citation>
    <scope>NUCLEOTIDE SEQUENCE</scope>
</reference>
<evidence type="ECO:0000256" key="3">
    <source>
        <dbReference type="ARBA" id="ARBA00022692"/>
    </source>
</evidence>